<proteinExistence type="predicted"/>
<protein>
    <submittedName>
        <fullName evidence="1">Uncharacterized protein</fullName>
    </submittedName>
</protein>
<dbReference type="AlphaFoldDB" id="A0A382REA5"/>
<evidence type="ECO:0000313" key="1">
    <source>
        <dbReference type="EMBL" id="SVC95495.1"/>
    </source>
</evidence>
<sequence>MSKKNIDKDIVFVFDNLDKMPELDDFTGSDWFGVLKDIDKPKMRYELEPDDLLTPFHQKLKLETVFRGYSSPEILDQLLTYWTKQRDKLVKRLERVNFSTTTLIGVDTANKILAYERAIWIAINKYIQHQKLFKTICENQDPPYPMSKMVYDDWKDLPESASHFEPHYGFEILKNYCADILDRTFHDNIDISDDAVAAILNDKGIKMDGACPTTQWKDISFLFT</sequence>
<dbReference type="EMBL" id="UINC01120791">
    <property type="protein sequence ID" value="SVC95495.1"/>
    <property type="molecule type" value="Genomic_DNA"/>
</dbReference>
<reference evidence="1" key="1">
    <citation type="submission" date="2018-05" db="EMBL/GenBank/DDBJ databases">
        <authorList>
            <person name="Lanie J.A."/>
            <person name="Ng W.-L."/>
            <person name="Kazmierczak K.M."/>
            <person name="Andrzejewski T.M."/>
            <person name="Davidsen T.M."/>
            <person name="Wayne K.J."/>
            <person name="Tettelin H."/>
            <person name="Glass J.I."/>
            <person name="Rusch D."/>
            <person name="Podicherti R."/>
            <person name="Tsui H.-C.T."/>
            <person name="Winkler M.E."/>
        </authorList>
    </citation>
    <scope>NUCLEOTIDE SEQUENCE</scope>
</reference>
<accession>A0A382REA5</accession>
<name>A0A382REA5_9ZZZZ</name>
<gene>
    <name evidence="1" type="ORF">METZ01_LOCUS348349</name>
</gene>
<feature type="non-terminal residue" evidence="1">
    <location>
        <position position="224"/>
    </location>
</feature>
<organism evidence="1">
    <name type="scientific">marine metagenome</name>
    <dbReference type="NCBI Taxonomy" id="408172"/>
    <lineage>
        <taxon>unclassified sequences</taxon>
        <taxon>metagenomes</taxon>
        <taxon>ecological metagenomes</taxon>
    </lineage>
</organism>